<accession>A0A0F4QNA0</accession>
<organism evidence="1 2">
    <name type="scientific">Pseudoalteromonas rubra</name>
    <dbReference type="NCBI Taxonomy" id="43658"/>
    <lineage>
        <taxon>Bacteria</taxon>
        <taxon>Pseudomonadati</taxon>
        <taxon>Pseudomonadota</taxon>
        <taxon>Gammaproteobacteria</taxon>
        <taxon>Alteromonadales</taxon>
        <taxon>Pseudoalteromonadaceae</taxon>
        <taxon>Pseudoalteromonas</taxon>
    </lineage>
</organism>
<dbReference type="AlphaFoldDB" id="A0A0F4QNA0"/>
<comment type="caution">
    <text evidence="1">The sequence shown here is derived from an EMBL/GenBank/DDBJ whole genome shotgun (WGS) entry which is preliminary data.</text>
</comment>
<gene>
    <name evidence="1" type="ORF">TW77_10355</name>
</gene>
<evidence type="ECO:0000313" key="1">
    <source>
        <dbReference type="EMBL" id="KJZ09126.1"/>
    </source>
</evidence>
<dbReference type="Proteomes" id="UP000033452">
    <property type="component" value="Unassembled WGS sequence"/>
</dbReference>
<dbReference type="RefSeq" id="WP_046004905.1">
    <property type="nucleotide sequence ID" value="NZ_JXYA01000021.1"/>
</dbReference>
<dbReference type="PATRIC" id="fig|43658.5.peg.2197"/>
<dbReference type="EMBL" id="JXYA01000021">
    <property type="protein sequence ID" value="KJZ09126.1"/>
    <property type="molecule type" value="Genomic_DNA"/>
</dbReference>
<dbReference type="OrthoDB" id="6291057at2"/>
<reference evidence="1 2" key="1">
    <citation type="journal article" date="2015" name="BMC Genomics">
        <title>Genome mining reveals unlocked bioactive potential of marine Gram-negative bacteria.</title>
        <authorList>
            <person name="Machado H."/>
            <person name="Sonnenschein E.C."/>
            <person name="Melchiorsen J."/>
            <person name="Gram L."/>
        </authorList>
    </citation>
    <scope>NUCLEOTIDE SEQUENCE [LARGE SCALE GENOMIC DNA]</scope>
    <source>
        <strain evidence="1 2">S2471</strain>
    </source>
</reference>
<keyword evidence="2" id="KW-1185">Reference proteome</keyword>
<sequence>MQLSNNLMDVFFGYNGRVGDVKGAKEDIAEFTQRAQNAETPEERERYAKAVEQLKTEILPKMQQEMEQLGKQLGLNSGQMGQILELDKDNKFVPNLAIKKSDTGVLSFMTSYESGSYYHNKI</sequence>
<name>A0A0F4QNA0_9GAMM</name>
<evidence type="ECO:0000313" key="2">
    <source>
        <dbReference type="Proteomes" id="UP000033452"/>
    </source>
</evidence>
<protein>
    <submittedName>
        <fullName evidence="1">Uncharacterized protein</fullName>
    </submittedName>
</protein>
<proteinExistence type="predicted"/>